<protein>
    <submittedName>
        <fullName evidence="10">PC4-like protein</fullName>
    </submittedName>
</protein>
<feature type="transmembrane region" description="Helical" evidence="8">
    <location>
        <begin position="72"/>
        <end position="95"/>
    </location>
</feature>
<dbReference type="InterPro" id="IPR045125">
    <property type="entry name" value="Sub1/Tcp4-like"/>
</dbReference>
<dbReference type="GO" id="GO:0003677">
    <property type="term" value="F:DNA binding"/>
    <property type="evidence" value="ECO:0007669"/>
    <property type="project" value="UniProtKB-KW"/>
</dbReference>
<keyword evidence="8" id="KW-0472">Membrane</keyword>
<evidence type="ECO:0000256" key="6">
    <source>
        <dbReference type="ARBA" id="ARBA00023242"/>
    </source>
</evidence>
<dbReference type="GO" id="GO:0003713">
    <property type="term" value="F:transcription coactivator activity"/>
    <property type="evidence" value="ECO:0007669"/>
    <property type="project" value="InterPro"/>
</dbReference>
<feature type="transmembrane region" description="Helical" evidence="8">
    <location>
        <begin position="7"/>
        <end position="28"/>
    </location>
</feature>
<sequence length="419" mass="45466">MGYGKSILLSLRVLALIIALGVAGLGAWTKSIVRDIEVRGNAVVDDVEPESQEMKQLWRQFFATVLDEEVKIWISIGSAAFASLVGIFIVLATILPRMRISFALLIPMECLCMCAMGAALGVSLSFTLDLDTFSKNRLDAGTSPELTTFSMVVDLSRGYAISAGAGWFLFLVTFIMATIDACSRAREKESCSFEPTASALGMAHGYAAIVPPPSRSHVPTMYDPQVPLDLSDANAVAWTDAQGKESAGFKRGGARGGGIKKAFTKKRSSPEDDDNAPCATKKAKGDEEDDSLPVVPELKTDDNGDTYVGLNTSGKRRVTVSDFNKSTLVSIREYYVTDAGETRPGKKGISLTIDQYNTLLAAAPLIETALAKKDIKVVRPDYDASVSAKSETEKEEDKDDEEEKETKKEEDEDDEEHEE</sequence>
<dbReference type="GO" id="GO:0005634">
    <property type="term" value="C:nucleus"/>
    <property type="evidence" value="ECO:0007669"/>
    <property type="project" value="UniProtKB-SubCell"/>
</dbReference>
<feature type="compositionally biased region" description="Acidic residues" evidence="7">
    <location>
        <begin position="393"/>
        <end position="403"/>
    </location>
</feature>
<proteinExistence type="inferred from homology"/>
<dbReference type="Proteomes" id="UP000249619">
    <property type="component" value="Unassembled WGS sequence"/>
</dbReference>
<feature type="transmembrane region" description="Helical" evidence="8">
    <location>
        <begin position="159"/>
        <end position="179"/>
    </location>
</feature>
<dbReference type="PANTHER" id="PTHR13215">
    <property type="entry name" value="RNA POLYMERASE II TRANSCRIPTIONAL COACTIVATOR"/>
    <property type="match status" value="1"/>
</dbReference>
<evidence type="ECO:0000256" key="4">
    <source>
        <dbReference type="ARBA" id="ARBA00023125"/>
    </source>
</evidence>
<evidence type="ECO:0000256" key="1">
    <source>
        <dbReference type="ARBA" id="ARBA00004123"/>
    </source>
</evidence>
<comment type="caution">
    <text evidence="10">The sequence shown here is derived from an EMBL/GenBank/DDBJ whole genome shotgun (WGS) entry which is preliminary data.</text>
</comment>
<keyword evidence="6" id="KW-0539">Nucleus</keyword>
<reference evidence="11" key="1">
    <citation type="submission" date="2018-05" db="EMBL/GenBank/DDBJ databases">
        <title>Draft genome sequence of Stemphylium lycopersici strain CIDEFI 213.</title>
        <authorList>
            <person name="Medina R."/>
            <person name="Franco M.E.E."/>
            <person name="Lucentini C.G."/>
            <person name="Saparrat M.C.N."/>
            <person name="Balatti P.A."/>
        </authorList>
    </citation>
    <scope>NUCLEOTIDE SEQUENCE [LARGE SCALE GENOMIC DNA]</scope>
    <source>
        <strain evidence="11">CIDEFI 213</strain>
    </source>
</reference>
<dbReference type="GO" id="GO:0060261">
    <property type="term" value="P:positive regulation of transcription initiation by RNA polymerase II"/>
    <property type="evidence" value="ECO:0007669"/>
    <property type="project" value="InterPro"/>
</dbReference>
<dbReference type="STRING" id="183478.A0A364MSD2"/>
<dbReference type="Pfam" id="PF02229">
    <property type="entry name" value="PC4"/>
    <property type="match status" value="1"/>
</dbReference>
<evidence type="ECO:0000256" key="3">
    <source>
        <dbReference type="ARBA" id="ARBA00023015"/>
    </source>
</evidence>
<feature type="transmembrane region" description="Helical" evidence="8">
    <location>
        <begin position="102"/>
        <end position="128"/>
    </location>
</feature>
<comment type="similarity">
    <text evidence="2">Belongs to the transcriptional coactivator PC4 family.</text>
</comment>
<dbReference type="InterPro" id="IPR003173">
    <property type="entry name" value="PC4_C"/>
</dbReference>
<dbReference type="EMBL" id="QGDH01000268">
    <property type="protein sequence ID" value="RAR01457.1"/>
    <property type="molecule type" value="Genomic_DNA"/>
</dbReference>
<organism evidence="10 11">
    <name type="scientific">Stemphylium lycopersici</name>
    <name type="common">Tomato gray leaf spot disease fungus</name>
    <name type="synonym">Thyrospora lycopersici</name>
    <dbReference type="NCBI Taxonomy" id="183478"/>
    <lineage>
        <taxon>Eukaryota</taxon>
        <taxon>Fungi</taxon>
        <taxon>Dikarya</taxon>
        <taxon>Ascomycota</taxon>
        <taxon>Pezizomycotina</taxon>
        <taxon>Dothideomycetes</taxon>
        <taxon>Pleosporomycetidae</taxon>
        <taxon>Pleosporales</taxon>
        <taxon>Pleosporineae</taxon>
        <taxon>Pleosporaceae</taxon>
        <taxon>Stemphylium</taxon>
    </lineage>
</organism>
<evidence type="ECO:0000256" key="8">
    <source>
        <dbReference type="SAM" id="Phobius"/>
    </source>
</evidence>
<dbReference type="Gene3D" id="2.30.31.10">
    <property type="entry name" value="Transcriptional Coactivator Pc4, Chain A"/>
    <property type="match status" value="1"/>
</dbReference>
<feature type="region of interest" description="Disordered" evidence="7">
    <location>
        <begin position="381"/>
        <end position="419"/>
    </location>
</feature>
<evidence type="ECO:0000256" key="5">
    <source>
        <dbReference type="ARBA" id="ARBA00023163"/>
    </source>
</evidence>
<evidence type="ECO:0000313" key="11">
    <source>
        <dbReference type="Proteomes" id="UP000249619"/>
    </source>
</evidence>
<feature type="domain" description="Transcriptional coactivator p15 (PC4) C-terminal" evidence="9">
    <location>
        <begin position="311"/>
        <end position="361"/>
    </location>
</feature>
<keyword evidence="5" id="KW-0804">Transcription</keyword>
<dbReference type="InterPro" id="IPR009044">
    <property type="entry name" value="ssDNA-bd_transcriptional_reg"/>
</dbReference>
<accession>A0A364MSD2</accession>
<feature type="compositionally biased region" description="Acidic residues" evidence="7">
    <location>
        <begin position="410"/>
        <end position="419"/>
    </location>
</feature>
<evidence type="ECO:0000313" key="10">
    <source>
        <dbReference type="EMBL" id="RAR01457.1"/>
    </source>
</evidence>
<dbReference type="SUPFAM" id="SSF54447">
    <property type="entry name" value="ssDNA-binding transcriptional regulator domain"/>
    <property type="match status" value="1"/>
</dbReference>
<evidence type="ECO:0000259" key="9">
    <source>
        <dbReference type="Pfam" id="PF02229"/>
    </source>
</evidence>
<dbReference type="AlphaFoldDB" id="A0A364MSD2"/>
<name>A0A364MSD2_STELY</name>
<keyword evidence="8" id="KW-1133">Transmembrane helix</keyword>
<feature type="region of interest" description="Disordered" evidence="7">
    <location>
        <begin position="247"/>
        <end position="294"/>
    </location>
</feature>
<keyword evidence="3" id="KW-0805">Transcription regulation</keyword>
<keyword evidence="4" id="KW-0238">DNA-binding</keyword>
<keyword evidence="11" id="KW-1185">Reference proteome</keyword>
<feature type="compositionally biased region" description="Gly residues" evidence="7">
    <location>
        <begin position="250"/>
        <end position="259"/>
    </location>
</feature>
<evidence type="ECO:0000256" key="7">
    <source>
        <dbReference type="SAM" id="MobiDB-lite"/>
    </source>
</evidence>
<evidence type="ECO:0000256" key="2">
    <source>
        <dbReference type="ARBA" id="ARBA00009001"/>
    </source>
</evidence>
<gene>
    <name evidence="10" type="ORF">DDE83_008894</name>
</gene>
<comment type="subcellular location">
    <subcellularLocation>
        <location evidence="1">Nucleus</location>
    </subcellularLocation>
</comment>
<keyword evidence="8" id="KW-0812">Transmembrane</keyword>